<sequence length="147" mass="17097">MIRPLLTTDLDAAVELWYQASVQAHDFIPATFWHEQRAAMRDIYLPASKSWVYEEDGQLLGFISWYQGSVAALFISPDHQSHGLGRQLLEHLKAQYDRLELTVYAENEQARRFYSRNGFKEGEQQLCEHSGHPELVMHWQRGYAGFP</sequence>
<organism evidence="4 5">
    <name type="scientific">Aeromonas veronii</name>
    <dbReference type="NCBI Taxonomy" id="654"/>
    <lineage>
        <taxon>Bacteria</taxon>
        <taxon>Pseudomonadati</taxon>
        <taxon>Pseudomonadota</taxon>
        <taxon>Gammaproteobacteria</taxon>
        <taxon>Aeromonadales</taxon>
        <taxon>Aeromonadaceae</taxon>
        <taxon>Aeromonas</taxon>
    </lineage>
</organism>
<dbReference type="Proteomes" id="UP000796104">
    <property type="component" value="Unassembled WGS sequence"/>
</dbReference>
<reference evidence="4" key="1">
    <citation type="submission" date="2017-10" db="EMBL/GenBank/DDBJ databases">
        <authorList>
            <person name="Colston S.M."/>
            <person name="Graf J."/>
        </authorList>
    </citation>
    <scope>NUCLEOTIDE SEQUENCE</scope>
    <source>
        <strain evidence="4">BAQ071013-135</strain>
    </source>
</reference>
<accession>A0AAX2UYD2</accession>
<reference evidence="4" key="2">
    <citation type="journal article" date="2019" name="PLoS ONE">
        <title>Identification and characterization of putative Aeromonas spp. T3SS effectors.</title>
        <authorList>
            <person name="Rangel L.T."/>
            <person name="Marden J."/>
            <person name="Colston S."/>
            <person name="Setubal J.C."/>
            <person name="Graf J."/>
            <person name="Gogarten J.P."/>
        </authorList>
    </citation>
    <scope>NUCLEOTIDE SEQUENCE</scope>
    <source>
        <strain evidence="4">BAQ071013-135</strain>
    </source>
</reference>
<dbReference type="CDD" id="cd04301">
    <property type="entry name" value="NAT_SF"/>
    <property type="match status" value="1"/>
</dbReference>
<dbReference type="PANTHER" id="PTHR43800">
    <property type="entry name" value="PEPTIDYL-LYSINE N-ACETYLTRANSFERASE YJAB"/>
    <property type="match status" value="1"/>
</dbReference>
<name>A0AAX2UYD2_AERVE</name>
<dbReference type="Pfam" id="PF13673">
    <property type="entry name" value="Acetyltransf_10"/>
    <property type="match status" value="1"/>
</dbReference>
<dbReference type="GO" id="GO:0016747">
    <property type="term" value="F:acyltransferase activity, transferring groups other than amino-acyl groups"/>
    <property type="evidence" value="ECO:0007669"/>
    <property type="project" value="InterPro"/>
</dbReference>
<feature type="domain" description="N-acetyltransferase" evidence="3">
    <location>
        <begin position="1"/>
        <end position="142"/>
    </location>
</feature>
<gene>
    <name evidence="4" type="ORF">CF123_01475</name>
</gene>
<evidence type="ECO:0000256" key="1">
    <source>
        <dbReference type="ARBA" id="ARBA00022679"/>
    </source>
</evidence>
<keyword evidence="2" id="KW-0012">Acyltransferase</keyword>
<evidence type="ECO:0000313" key="4">
    <source>
        <dbReference type="EMBL" id="TND56627.1"/>
    </source>
</evidence>
<evidence type="ECO:0000313" key="5">
    <source>
        <dbReference type="Proteomes" id="UP000796104"/>
    </source>
</evidence>
<dbReference type="EMBL" id="PDXJ01000002">
    <property type="protein sequence ID" value="TND56627.1"/>
    <property type="molecule type" value="Genomic_DNA"/>
</dbReference>
<dbReference type="SUPFAM" id="SSF55729">
    <property type="entry name" value="Acyl-CoA N-acyltransferases (Nat)"/>
    <property type="match status" value="1"/>
</dbReference>
<dbReference type="PROSITE" id="PS51186">
    <property type="entry name" value="GNAT"/>
    <property type="match status" value="1"/>
</dbReference>
<dbReference type="NCBIfam" id="NF007853">
    <property type="entry name" value="PRK10562.1"/>
    <property type="match status" value="1"/>
</dbReference>
<dbReference type="PANTHER" id="PTHR43800:SF1">
    <property type="entry name" value="PEPTIDYL-LYSINE N-ACETYLTRANSFERASE YJAB"/>
    <property type="match status" value="1"/>
</dbReference>
<dbReference type="InterPro" id="IPR016181">
    <property type="entry name" value="Acyl_CoA_acyltransferase"/>
</dbReference>
<keyword evidence="1" id="KW-0808">Transferase</keyword>
<dbReference type="Gene3D" id="3.40.630.30">
    <property type="match status" value="1"/>
</dbReference>
<protein>
    <submittedName>
        <fullName evidence="4">N-acetyltransferase</fullName>
    </submittedName>
</protein>
<dbReference type="RefSeq" id="WP_139493559.1">
    <property type="nucleotide sequence ID" value="NZ_CAWORL010000012.1"/>
</dbReference>
<proteinExistence type="predicted"/>
<dbReference type="AlphaFoldDB" id="A0AAX2UYD2"/>
<evidence type="ECO:0000256" key="2">
    <source>
        <dbReference type="ARBA" id="ARBA00023315"/>
    </source>
</evidence>
<comment type="caution">
    <text evidence="4">The sequence shown here is derived from an EMBL/GenBank/DDBJ whole genome shotgun (WGS) entry which is preliminary data.</text>
</comment>
<dbReference type="InterPro" id="IPR000182">
    <property type="entry name" value="GNAT_dom"/>
</dbReference>
<evidence type="ECO:0000259" key="3">
    <source>
        <dbReference type="PROSITE" id="PS51186"/>
    </source>
</evidence>